<keyword evidence="2" id="KW-1185">Reference proteome</keyword>
<sequence length="90" mass="10682">MMRNYIRTTKREKHYLKETLQEVLGNIGSLTVFRTAVEYKTICPFQTEEGIGKPDSEVQYCNSRRKRTEAWSELENCGEIGFRPKSKRRY</sequence>
<dbReference type="Proteomes" id="UP001148838">
    <property type="component" value="Unassembled WGS sequence"/>
</dbReference>
<gene>
    <name evidence="1" type="ORF">ANN_16399</name>
</gene>
<comment type="caution">
    <text evidence="1">The sequence shown here is derived from an EMBL/GenBank/DDBJ whole genome shotgun (WGS) entry which is preliminary data.</text>
</comment>
<dbReference type="EMBL" id="JAJSOF020000027">
    <property type="protein sequence ID" value="KAJ4434080.1"/>
    <property type="molecule type" value="Genomic_DNA"/>
</dbReference>
<accession>A0ABQ8SIV7</accession>
<evidence type="ECO:0000313" key="2">
    <source>
        <dbReference type="Proteomes" id="UP001148838"/>
    </source>
</evidence>
<proteinExistence type="predicted"/>
<name>A0ABQ8SIV7_PERAM</name>
<organism evidence="1 2">
    <name type="scientific">Periplaneta americana</name>
    <name type="common">American cockroach</name>
    <name type="synonym">Blatta americana</name>
    <dbReference type="NCBI Taxonomy" id="6978"/>
    <lineage>
        <taxon>Eukaryota</taxon>
        <taxon>Metazoa</taxon>
        <taxon>Ecdysozoa</taxon>
        <taxon>Arthropoda</taxon>
        <taxon>Hexapoda</taxon>
        <taxon>Insecta</taxon>
        <taxon>Pterygota</taxon>
        <taxon>Neoptera</taxon>
        <taxon>Polyneoptera</taxon>
        <taxon>Dictyoptera</taxon>
        <taxon>Blattodea</taxon>
        <taxon>Blattoidea</taxon>
        <taxon>Blattidae</taxon>
        <taxon>Blattinae</taxon>
        <taxon>Periplaneta</taxon>
    </lineage>
</organism>
<reference evidence="1 2" key="1">
    <citation type="journal article" date="2022" name="Allergy">
        <title>Genome assembly and annotation of Periplaneta americana reveal a comprehensive cockroach allergen profile.</title>
        <authorList>
            <person name="Wang L."/>
            <person name="Xiong Q."/>
            <person name="Saelim N."/>
            <person name="Wang L."/>
            <person name="Nong W."/>
            <person name="Wan A.T."/>
            <person name="Shi M."/>
            <person name="Liu X."/>
            <person name="Cao Q."/>
            <person name="Hui J.H.L."/>
            <person name="Sookrung N."/>
            <person name="Leung T.F."/>
            <person name="Tungtrongchitr A."/>
            <person name="Tsui S.K.W."/>
        </authorList>
    </citation>
    <scope>NUCLEOTIDE SEQUENCE [LARGE SCALE GENOMIC DNA]</scope>
    <source>
        <strain evidence="1">PWHHKU_190912</strain>
    </source>
</reference>
<evidence type="ECO:0000313" key="1">
    <source>
        <dbReference type="EMBL" id="KAJ4434080.1"/>
    </source>
</evidence>
<protein>
    <submittedName>
        <fullName evidence="1">Uncharacterized protein</fullName>
    </submittedName>
</protein>